<dbReference type="AlphaFoldDB" id="A0A8R1IJI0"/>
<keyword evidence="3" id="KW-1185">Reference proteome</keyword>
<evidence type="ECO:0000256" key="1">
    <source>
        <dbReference type="SAM" id="MobiDB-lite"/>
    </source>
</evidence>
<proteinExistence type="predicted"/>
<feature type="compositionally biased region" description="Basic and acidic residues" evidence="1">
    <location>
        <begin position="71"/>
        <end position="81"/>
    </location>
</feature>
<name>A0A8R1IJI0_CAEJA</name>
<accession>A0A8R1IJI0</accession>
<evidence type="ECO:0000313" key="3">
    <source>
        <dbReference type="Proteomes" id="UP000005237"/>
    </source>
</evidence>
<evidence type="ECO:0000313" key="2">
    <source>
        <dbReference type="EnsemblMetazoa" id="CJA32706.1"/>
    </source>
</evidence>
<feature type="region of interest" description="Disordered" evidence="1">
    <location>
        <begin position="71"/>
        <end position="107"/>
    </location>
</feature>
<dbReference type="EnsemblMetazoa" id="CJA32706.1">
    <property type="protein sequence ID" value="CJA32706.1"/>
    <property type="gene ID" value="WBGene00208553"/>
</dbReference>
<dbReference type="Proteomes" id="UP000005237">
    <property type="component" value="Unassembled WGS sequence"/>
</dbReference>
<reference evidence="3" key="1">
    <citation type="submission" date="2010-08" db="EMBL/GenBank/DDBJ databases">
        <authorList>
            <consortium name="Caenorhabditis japonica Sequencing Consortium"/>
            <person name="Wilson R.K."/>
        </authorList>
    </citation>
    <scope>NUCLEOTIDE SEQUENCE [LARGE SCALE GENOMIC DNA]</scope>
    <source>
        <strain evidence="3">DF5081</strain>
    </source>
</reference>
<feature type="compositionally biased region" description="Basic residues" evidence="1">
    <location>
        <begin position="97"/>
        <end position="107"/>
    </location>
</feature>
<reference evidence="2" key="2">
    <citation type="submission" date="2022-06" db="UniProtKB">
        <authorList>
            <consortium name="EnsemblMetazoa"/>
        </authorList>
    </citation>
    <scope>IDENTIFICATION</scope>
    <source>
        <strain evidence="2">DF5081</strain>
    </source>
</reference>
<sequence>MSQRTSLTTLRRIPYFCLDACPYLQPSLLHIEKRRSITTPAAGSTAITKRANLTTPNAGIADSPGITFVIAERKQPTKPEESTETESTNLSTPLNKPSRRKSPGANI</sequence>
<organism evidence="2 3">
    <name type="scientific">Caenorhabditis japonica</name>
    <dbReference type="NCBI Taxonomy" id="281687"/>
    <lineage>
        <taxon>Eukaryota</taxon>
        <taxon>Metazoa</taxon>
        <taxon>Ecdysozoa</taxon>
        <taxon>Nematoda</taxon>
        <taxon>Chromadorea</taxon>
        <taxon>Rhabditida</taxon>
        <taxon>Rhabditina</taxon>
        <taxon>Rhabditomorpha</taxon>
        <taxon>Rhabditoidea</taxon>
        <taxon>Rhabditidae</taxon>
        <taxon>Peloderinae</taxon>
        <taxon>Caenorhabditis</taxon>
    </lineage>
</organism>
<protein>
    <submittedName>
        <fullName evidence="2">Uncharacterized protein</fullName>
    </submittedName>
</protein>